<dbReference type="EMBL" id="CAXKWB010000098">
    <property type="protein sequence ID" value="CAL4059288.1"/>
    <property type="molecule type" value="Genomic_DNA"/>
</dbReference>
<dbReference type="GO" id="GO:0005507">
    <property type="term" value="F:copper ion binding"/>
    <property type="evidence" value="ECO:0007669"/>
    <property type="project" value="InterPro"/>
</dbReference>
<dbReference type="InterPro" id="IPR005018">
    <property type="entry name" value="DOMON_domain"/>
</dbReference>
<dbReference type="InterPro" id="IPR008977">
    <property type="entry name" value="PHM/PNGase_F_dom_sf"/>
</dbReference>
<evidence type="ECO:0000313" key="6">
    <source>
        <dbReference type="EMBL" id="CAL4059288.1"/>
    </source>
</evidence>
<evidence type="ECO:0000259" key="5">
    <source>
        <dbReference type="PROSITE" id="PS50836"/>
    </source>
</evidence>
<dbReference type="AlphaFoldDB" id="A0AAV2PGT5"/>
<name>A0AAV2PGT5_MEGNR</name>
<dbReference type="InterPro" id="IPR024548">
    <property type="entry name" value="Cu2_monoox_C"/>
</dbReference>
<dbReference type="PANTHER" id="PTHR10157">
    <property type="entry name" value="DOPAMINE BETA HYDROXYLASE RELATED"/>
    <property type="match status" value="1"/>
</dbReference>
<dbReference type="SMART" id="SM00664">
    <property type="entry name" value="DoH"/>
    <property type="match status" value="1"/>
</dbReference>
<dbReference type="Pfam" id="PF03712">
    <property type="entry name" value="Cu2_monoox_C"/>
    <property type="match status" value="1"/>
</dbReference>
<dbReference type="CDD" id="cd09631">
    <property type="entry name" value="DOMON_DOH"/>
    <property type="match status" value="1"/>
</dbReference>
<accession>A0AAV2PGT5</accession>
<sequence length="799" mass="91834">MNSMLYRNYHKNKIIPCQTIQNTRPLYTHKLPHRTTHNTKHLHAHTQKHWIYFNLSSLLPKCVPQRYLVLLLYLMLTPHMSSQGTSPIVDHQVQQGHDRWQHEVVLDPEGTFRVQWTPLEDHIIFRVTAKTRGYIGLGLGDSPTMDGADIIVGWVHSGRAYLQEREGHGHQEPQVDIQQDWLLVAGFQNDTHTVLIMSRPYKTCDDTDYVISRNTVHMLWAFHPDDPVNPEAAHPKLHYHGWRRGSTALYLMERGESTIPKSVLPAYVHGAGHNPSFRRPETQSWVMQNDKVEVSGVSDSLFWCNIFRRPDIKLKHHIVRYEPVIASAVKPFIQHMMVYECWSGSVDYDKEALEAMVDQDGQVCSKIGGQSATASCNHIMLAWTRGSKGLTFPAEAGYPLTPDGPRFYMLEVHYNSQGHNFWDSSGINIIYTSELRMKDAGLLSVGVAPNWKQLIPPLQPHIFSEGHCVSECTQNALPPQGIHVFGAMHSTHLLGTSVRVRHIRHGEELPSVTQDTNHNPQYQDYRAIHNPRKILPGDHLITECSYSSRNRTLITIGGVKSQDETCLSFLFYWPKLDLSLCQSNPSLSTVLSSLGIEELVPNSNPITISRPIELSGKTLAWRLQNYNWEDHFQHFQNATSEGTFNPSCSNRGQPIISDLESHDYSYPNISIPWIEKYSCSSQQKINHRNINNQRYMKDDENNDQYAHKPISVIDVDMYRKKERNNMFNRDMKQFEEDMKQVELDLEEEVRKKYPDYFLKRDNLLSSSSAISVNIKSLMNCSFNTMLLLLLSLLLFRHSI</sequence>
<comment type="similarity">
    <text evidence="1">Belongs to the copper type II ascorbate-dependent monooxygenase family.</text>
</comment>
<evidence type="ECO:0000256" key="1">
    <source>
        <dbReference type="ARBA" id="ARBA00010676"/>
    </source>
</evidence>
<dbReference type="InterPro" id="IPR000945">
    <property type="entry name" value="DBH-like"/>
</dbReference>
<protein>
    <recommendedName>
        <fullName evidence="5">DOMON domain-containing protein</fullName>
    </recommendedName>
</protein>
<dbReference type="GO" id="GO:0005615">
    <property type="term" value="C:extracellular space"/>
    <property type="evidence" value="ECO:0007669"/>
    <property type="project" value="TreeGrafter"/>
</dbReference>
<evidence type="ECO:0000256" key="3">
    <source>
        <dbReference type="ARBA" id="ARBA00023180"/>
    </source>
</evidence>
<feature type="coiled-coil region" evidence="4">
    <location>
        <begin position="724"/>
        <end position="751"/>
    </location>
</feature>
<dbReference type="Gene3D" id="2.60.120.310">
    <property type="entry name" value="Copper type II, ascorbate-dependent monooxygenase, N-terminal domain"/>
    <property type="match status" value="1"/>
</dbReference>
<keyword evidence="7" id="KW-1185">Reference proteome</keyword>
<dbReference type="Gene3D" id="2.60.40.1210">
    <property type="entry name" value="Cellobiose dehydrogenase, cytochrome domain"/>
    <property type="match status" value="1"/>
</dbReference>
<dbReference type="FunFam" id="2.60.120.230:FF:000001">
    <property type="entry name" value="Monooxygenase, DBH-like 1"/>
    <property type="match status" value="1"/>
</dbReference>
<dbReference type="InterPro" id="IPR045266">
    <property type="entry name" value="DOH_DOMON"/>
</dbReference>
<dbReference type="InterPro" id="IPR000323">
    <property type="entry name" value="Cu2_ascorb_mOase_N"/>
</dbReference>
<reference evidence="6 7" key="1">
    <citation type="submission" date="2024-05" db="EMBL/GenBank/DDBJ databases">
        <authorList>
            <person name="Wallberg A."/>
        </authorList>
    </citation>
    <scope>NUCLEOTIDE SEQUENCE [LARGE SCALE GENOMIC DNA]</scope>
</reference>
<dbReference type="Pfam" id="PF03351">
    <property type="entry name" value="DOMON"/>
    <property type="match status" value="1"/>
</dbReference>
<organism evidence="6 7">
    <name type="scientific">Meganyctiphanes norvegica</name>
    <name type="common">Northern krill</name>
    <name type="synonym">Thysanopoda norvegica</name>
    <dbReference type="NCBI Taxonomy" id="48144"/>
    <lineage>
        <taxon>Eukaryota</taxon>
        <taxon>Metazoa</taxon>
        <taxon>Ecdysozoa</taxon>
        <taxon>Arthropoda</taxon>
        <taxon>Crustacea</taxon>
        <taxon>Multicrustacea</taxon>
        <taxon>Malacostraca</taxon>
        <taxon>Eumalacostraca</taxon>
        <taxon>Eucarida</taxon>
        <taxon>Euphausiacea</taxon>
        <taxon>Euphausiidae</taxon>
        <taxon>Meganyctiphanes</taxon>
    </lineage>
</organism>
<proteinExistence type="inferred from homology"/>
<evidence type="ECO:0000313" key="7">
    <source>
        <dbReference type="Proteomes" id="UP001497623"/>
    </source>
</evidence>
<dbReference type="InterPro" id="IPR036939">
    <property type="entry name" value="Cu2_ascorb_mOase_N_sf"/>
</dbReference>
<dbReference type="Gene3D" id="2.60.120.230">
    <property type="match status" value="1"/>
</dbReference>
<keyword evidence="4" id="KW-0175">Coiled coil</keyword>
<feature type="domain" description="DOMON" evidence="5">
    <location>
        <begin position="110"/>
        <end position="223"/>
    </location>
</feature>
<dbReference type="Proteomes" id="UP001497623">
    <property type="component" value="Unassembled WGS sequence"/>
</dbReference>
<dbReference type="GO" id="GO:0042421">
    <property type="term" value="P:norepinephrine biosynthetic process"/>
    <property type="evidence" value="ECO:0007669"/>
    <property type="project" value="TreeGrafter"/>
</dbReference>
<comment type="caution">
    <text evidence="6">The sequence shown here is derived from an EMBL/GenBank/DDBJ whole genome shotgun (WGS) entry which is preliminary data.</text>
</comment>
<dbReference type="GO" id="GO:0042420">
    <property type="term" value="P:dopamine catabolic process"/>
    <property type="evidence" value="ECO:0007669"/>
    <property type="project" value="TreeGrafter"/>
</dbReference>
<dbReference type="SUPFAM" id="SSF49344">
    <property type="entry name" value="CBD9-like"/>
    <property type="match status" value="1"/>
</dbReference>
<evidence type="ECO:0000256" key="4">
    <source>
        <dbReference type="SAM" id="Coils"/>
    </source>
</evidence>
<dbReference type="PANTHER" id="PTHR10157:SF40">
    <property type="entry name" value="MOXD1 HOMOLOG 2"/>
    <property type="match status" value="1"/>
</dbReference>
<dbReference type="SUPFAM" id="SSF49742">
    <property type="entry name" value="PHM/PNGase F"/>
    <property type="match status" value="2"/>
</dbReference>
<dbReference type="PROSITE" id="PS50836">
    <property type="entry name" value="DOMON"/>
    <property type="match status" value="1"/>
</dbReference>
<dbReference type="GO" id="GO:0004500">
    <property type="term" value="F:dopamine beta-monooxygenase activity"/>
    <property type="evidence" value="ECO:0007669"/>
    <property type="project" value="InterPro"/>
</dbReference>
<dbReference type="Pfam" id="PF01082">
    <property type="entry name" value="Cu2_monooxygen"/>
    <property type="match status" value="1"/>
</dbReference>
<dbReference type="GO" id="GO:0030667">
    <property type="term" value="C:secretory granule membrane"/>
    <property type="evidence" value="ECO:0007669"/>
    <property type="project" value="TreeGrafter"/>
</dbReference>
<gene>
    <name evidence="6" type="ORF">MNOR_LOCUS444</name>
</gene>
<keyword evidence="3" id="KW-0325">Glycoprotein</keyword>
<dbReference type="InterPro" id="IPR014784">
    <property type="entry name" value="Cu2_ascorb_mOase-like_C"/>
</dbReference>
<keyword evidence="2" id="KW-1015">Disulfide bond</keyword>
<dbReference type="GO" id="GO:0006589">
    <property type="term" value="P:octopamine biosynthetic process"/>
    <property type="evidence" value="ECO:0007669"/>
    <property type="project" value="TreeGrafter"/>
</dbReference>
<evidence type="ECO:0000256" key="2">
    <source>
        <dbReference type="ARBA" id="ARBA00023157"/>
    </source>
</evidence>